<accession>A0A816HGU2</accession>
<dbReference type="EMBL" id="CAJNOR010018058">
    <property type="protein sequence ID" value="CAF1688114.1"/>
    <property type="molecule type" value="Genomic_DNA"/>
</dbReference>
<protein>
    <submittedName>
        <fullName evidence="1">Uncharacterized protein</fullName>
    </submittedName>
</protein>
<organism evidence="1 2">
    <name type="scientific">Adineta ricciae</name>
    <name type="common">Rotifer</name>
    <dbReference type="NCBI Taxonomy" id="249248"/>
    <lineage>
        <taxon>Eukaryota</taxon>
        <taxon>Metazoa</taxon>
        <taxon>Spiralia</taxon>
        <taxon>Gnathifera</taxon>
        <taxon>Rotifera</taxon>
        <taxon>Eurotatoria</taxon>
        <taxon>Bdelloidea</taxon>
        <taxon>Adinetida</taxon>
        <taxon>Adinetidae</taxon>
        <taxon>Adineta</taxon>
    </lineage>
</organism>
<name>A0A816HGU2_ADIRI</name>
<proteinExistence type="predicted"/>
<evidence type="ECO:0000313" key="2">
    <source>
        <dbReference type="Proteomes" id="UP000663828"/>
    </source>
</evidence>
<gene>
    <name evidence="1" type="ORF">XAT740_LOCUS62705</name>
</gene>
<dbReference type="AlphaFoldDB" id="A0A816HGU2"/>
<dbReference type="Proteomes" id="UP000663828">
    <property type="component" value="Unassembled WGS sequence"/>
</dbReference>
<keyword evidence="2" id="KW-1185">Reference proteome</keyword>
<sequence length="85" mass="9327">HIQPGSSQNDFGLYACWTFTATGHGKSAGDGVDAVLKSTARHTTLSKNILMSNAKDFLEFSQKQPLETARRSNKDTPGVHVFYLE</sequence>
<feature type="non-terminal residue" evidence="1">
    <location>
        <position position="1"/>
    </location>
</feature>
<evidence type="ECO:0000313" key="1">
    <source>
        <dbReference type="EMBL" id="CAF1688114.1"/>
    </source>
</evidence>
<comment type="caution">
    <text evidence="1">The sequence shown here is derived from an EMBL/GenBank/DDBJ whole genome shotgun (WGS) entry which is preliminary data.</text>
</comment>
<reference evidence="1" key="1">
    <citation type="submission" date="2021-02" db="EMBL/GenBank/DDBJ databases">
        <authorList>
            <person name="Nowell W R."/>
        </authorList>
    </citation>
    <scope>NUCLEOTIDE SEQUENCE</scope>
</reference>